<dbReference type="PANTHER" id="PTHR48081">
    <property type="entry name" value="AB HYDROLASE SUPERFAMILY PROTEIN C4A8.06C"/>
    <property type="match status" value="1"/>
</dbReference>
<dbReference type="Pfam" id="PF02230">
    <property type="entry name" value="Abhydrolase_2"/>
    <property type="match status" value="1"/>
</dbReference>
<dbReference type="SUPFAM" id="SSF53474">
    <property type="entry name" value="alpha/beta-Hydrolases"/>
    <property type="match status" value="1"/>
</dbReference>
<reference evidence="5" key="1">
    <citation type="submission" date="2020-06" db="EMBL/GenBank/DDBJ databases">
        <authorList>
            <person name="Dong N."/>
        </authorList>
    </citation>
    <scope>NUCLEOTIDE SEQUENCE</scope>
    <source>
        <strain evidence="5">R1692</strain>
    </source>
</reference>
<dbReference type="Gene3D" id="3.40.50.1820">
    <property type="entry name" value="alpha/beta hydrolase"/>
    <property type="match status" value="1"/>
</dbReference>
<dbReference type="InterPro" id="IPR029058">
    <property type="entry name" value="AB_hydrolase_fold"/>
</dbReference>
<reference evidence="5" key="2">
    <citation type="journal article" date="2022" name="Sci. Total Environ.">
        <title>Prevalence, transmission, and molecular epidemiology of tet(X)-positive bacteria among humans, animals, and environmental niches in China: An epidemiological, and genomic-based study.</title>
        <authorList>
            <person name="Dong N."/>
            <person name="Zeng Y."/>
            <person name="Cai C."/>
            <person name="Sun C."/>
            <person name="Lu J."/>
            <person name="Liu C."/>
            <person name="Zhou H."/>
            <person name="Sun Q."/>
            <person name="Shu L."/>
            <person name="Wang H."/>
            <person name="Wang Y."/>
            <person name="Wang S."/>
            <person name="Wu C."/>
            <person name="Chan E.W."/>
            <person name="Chen G."/>
            <person name="Shen Z."/>
            <person name="Chen S."/>
            <person name="Zhang R."/>
        </authorList>
    </citation>
    <scope>NUCLEOTIDE SEQUENCE</scope>
    <source>
        <strain evidence="5">R1692</strain>
    </source>
</reference>
<dbReference type="InterPro" id="IPR049492">
    <property type="entry name" value="BD-FAE-like_dom"/>
</dbReference>
<proteinExistence type="inferred from homology"/>
<protein>
    <submittedName>
        <fullName evidence="5">Alpha/beta hydrolase</fullName>
    </submittedName>
</protein>
<feature type="domain" description="BD-FAE-like" evidence="4">
    <location>
        <begin position="50"/>
        <end position="106"/>
    </location>
</feature>
<dbReference type="InterPro" id="IPR002168">
    <property type="entry name" value="Lipase_GDXG_HIS_AS"/>
</dbReference>
<dbReference type="Pfam" id="PF20434">
    <property type="entry name" value="BD-FAE"/>
    <property type="match status" value="1"/>
</dbReference>
<keyword evidence="6" id="KW-1185">Reference proteome</keyword>
<accession>A0ABT7NKN4</accession>
<organism evidence="5 6">
    <name type="scientific">Sphingobacterium hotanense</name>
    <dbReference type="NCBI Taxonomy" id="649196"/>
    <lineage>
        <taxon>Bacteria</taxon>
        <taxon>Pseudomonadati</taxon>
        <taxon>Bacteroidota</taxon>
        <taxon>Sphingobacteriia</taxon>
        <taxon>Sphingobacteriales</taxon>
        <taxon>Sphingobacteriaceae</taxon>
        <taxon>Sphingobacterium</taxon>
    </lineage>
</organism>
<evidence type="ECO:0000256" key="1">
    <source>
        <dbReference type="ARBA" id="ARBA00010515"/>
    </source>
</evidence>
<evidence type="ECO:0000313" key="6">
    <source>
        <dbReference type="Proteomes" id="UP001170954"/>
    </source>
</evidence>
<keyword evidence="2 5" id="KW-0378">Hydrolase</keyword>
<gene>
    <name evidence="5" type="ORF">HX018_06070</name>
</gene>
<dbReference type="InterPro" id="IPR050300">
    <property type="entry name" value="GDXG_lipolytic_enzyme"/>
</dbReference>
<feature type="domain" description="Phospholipase/carboxylesterase/thioesterase" evidence="3">
    <location>
        <begin position="147"/>
        <end position="263"/>
    </location>
</feature>
<dbReference type="GO" id="GO:0016787">
    <property type="term" value="F:hydrolase activity"/>
    <property type="evidence" value="ECO:0007669"/>
    <property type="project" value="UniProtKB-KW"/>
</dbReference>
<evidence type="ECO:0000259" key="4">
    <source>
        <dbReference type="Pfam" id="PF20434"/>
    </source>
</evidence>
<evidence type="ECO:0000313" key="5">
    <source>
        <dbReference type="EMBL" id="MDM1047799.1"/>
    </source>
</evidence>
<sequence>MLMIPMLIYAFLYSQAQSVSDTAVVTVKRDIRYAAAPEGIAQDTSSDRLLDLYLPNLKSANRLPVLVFIHGGGFSGGDKSAKGNVALCKKIAIKGYAVVSINYYLYLKQNKIQGASAGANMKDGLPKAGKFHDGLETAVKIASADTELALQWIKENAGTYALDTNRVAISGGSAGAMTALYTAYRSKQKVMPIRCVVNFWGGLSNTDDIQQNAPPLLTFHGEQDELINVAYAYALHKKMKDLGIQQSEIHILKNMGHAIYNYITMNEINTIDKFLTSNMSVNE</sequence>
<name>A0ABT7NKN4_9SPHI</name>
<dbReference type="PROSITE" id="PS01173">
    <property type="entry name" value="LIPASE_GDXG_HIS"/>
    <property type="match status" value="1"/>
</dbReference>
<comment type="similarity">
    <text evidence="1">Belongs to the 'GDXG' lipolytic enzyme family.</text>
</comment>
<evidence type="ECO:0000259" key="3">
    <source>
        <dbReference type="Pfam" id="PF02230"/>
    </source>
</evidence>
<comment type="caution">
    <text evidence="5">The sequence shown here is derived from an EMBL/GenBank/DDBJ whole genome shotgun (WGS) entry which is preliminary data.</text>
</comment>
<dbReference type="InterPro" id="IPR003140">
    <property type="entry name" value="PLipase/COase/thioEstase"/>
</dbReference>
<dbReference type="EMBL" id="JACAGK010000012">
    <property type="protein sequence ID" value="MDM1047799.1"/>
    <property type="molecule type" value="Genomic_DNA"/>
</dbReference>
<dbReference type="Proteomes" id="UP001170954">
    <property type="component" value="Unassembled WGS sequence"/>
</dbReference>
<evidence type="ECO:0000256" key="2">
    <source>
        <dbReference type="ARBA" id="ARBA00022801"/>
    </source>
</evidence>